<organism evidence="2 3">
    <name type="scientific">Arthrobacter russicus</name>
    <dbReference type="NCBI Taxonomy" id="172040"/>
    <lineage>
        <taxon>Bacteria</taxon>
        <taxon>Bacillati</taxon>
        <taxon>Actinomycetota</taxon>
        <taxon>Actinomycetes</taxon>
        <taxon>Micrococcales</taxon>
        <taxon>Micrococcaceae</taxon>
        <taxon>Arthrobacter</taxon>
    </lineage>
</organism>
<protein>
    <submittedName>
        <fullName evidence="2">Multisubunit Na+/H+ antiporter MnhE subunit</fullName>
    </submittedName>
</protein>
<proteinExistence type="predicted"/>
<gene>
    <name evidence="2" type="ORF">JOE69_002329</name>
</gene>
<feature type="transmembrane region" description="Helical" evidence="1">
    <location>
        <begin position="12"/>
        <end position="32"/>
    </location>
</feature>
<reference evidence="2 3" key="1">
    <citation type="submission" date="2023-07" db="EMBL/GenBank/DDBJ databases">
        <title>Sequencing the genomes of 1000 actinobacteria strains.</title>
        <authorList>
            <person name="Klenk H.-P."/>
        </authorList>
    </citation>
    <scope>NUCLEOTIDE SEQUENCE [LARGE SCALE GENOMIC DNA]</scope>
    <source>
        <strain evidence="2 3">DSM 14555</strain>
    </source>
</reference>
<evidence type="ECO:0000313" key="3">
    <source>
        <dbReference type="Proteomes" id="UP001185069"/>
    </source>
</evidence>
<keyword evidence="3" id="KW-1185">Reference proteome</keyword>
<name>A0ABU1JDY6_9MICC</name>
<keyword evidence="1" id="KW-1133">Transmembrane helix</keyword>
<sequence>MTTPEQQKNTRRRLIIGGLVGFVVFYLLSMILRSFGNDLGWVNTALLITSILSIASLIVGGVGVVWHLWRSRRG</sequence>
<accession>A0ABU1JDY6</accession>
<dbReference type="Proteomes" id="UP001185069">
    <property type="component" value="Unassembled WGS sequence"/>
</dbReference>
<comment type="caution">
    <text evidence="2">The sequence shown here is derived from an EMBL/GenBank/DDBJ whole genome shotgun (WGS) entry which is preliminary data.</text>
</comment>
<keyword evidence="1" id="KW-0472">Membrane</keyword>
<evidence type="ECO:0000256" key="1">
    <source>
        <dbReference type="SAM" id="Phobius"/>
    </source>
</evidence>
<evidence type="ECO:0000313" key="2">
    <source>
        <dbReference type="EMBL" id="MDR6270091.1"/>
    </source>
</evidence>
<dbReference type="EMBL" id="JAVDQF010000001">
    <property type="protein sequence ID" value="MDR6270091.1"/>
    <property type="molecule type" value="Genomic_DNA"/>
</dbReference>
<dbReference type="RefSeq" id="WP_309798919.1">
    <property type="nucleotide sequence ID" value="NZ_BAAAHY010000005.1"/>
</dbReference>
<keyword evidence="1" id="KW-0812">Transmembrane</keyword>
<feature type="transmembrane region" description="Helical" evidence="1">
    <location>
        <begin position="44"/>
        <end position="69"/>
    </location>
</feature>